<dbReference type="Proteomes" id="UP000077154">
    <property type="component" value="Unassembled WGS sequence"/>
</dbReference>
<keyword evidence="2" id="KW-0732">Signal</keyword>
<dbReference type="OrthoDB" id="3795508at2759"/>
<feature type="signal peptide" evidence="2">
    <location>
        <begin position="1"/>
        <end position="28"/>
    </location>
</feature>
<evidence type="ECO:0008006" key="4">
    <source>
        <dbReference type="Google" id="ProtNLM"/>
    </source>
</evidence>
<protein>
    <recommendedName>
        <fullName evidence="4">Zn(2)-C6 fungal-type domain-containing protein</fullName>
    </recommendedName>
</protein>
<dbReference type="VEuPathDB" id="FungiDB:GMDG_05952"/>
<feature type="chain" id="PRO_5008056510" description="Zn(2)-C6 fungal-type domain-containing protein" evidence="2">
    <location>
        <begin position="29"/>
        <end position="208"/>
    </location>
</feature>
<organism evidence="3">
    <name type="scientific">Pseudogymnoascus destructans</name>
    <dbReference type="NCBI Taxonomy" id="655981"/>
    <lineage>
        <taxon>Eukaryota</taxon>
        <taxon>Fungi</taxon>
        <taxon>Dikarya</taxon>
        <taxon>Ascomycota</taxon>
        <taxon>Pezizomycotina</taxon>
        <taxon>Leotiomycetes</taxon>
        <taxon>Thelebolales</taxon>
        <taxon>Thelebolaceae</taxon>
        <taxon>Pseudogymnoascus</taxon>
    </lineage>
</organism>
<sequence>MPVPTPYGALSAAFRVLCLRCLRAKACGIPSHDCVWSAASSKCGYCTAQHSACVPLPWLLGEEFAALRAAEEATPLIPANVAATATEANWVTLLAAQSIPKFCSEAECDLYEEARATRAALKSGLAVSRPLLRGGTRHSGCPQVGACSNSVVAVPSADGTGERPGSLGELVDAVGKLPTTAVPAVVPTRGDGRKEGGEDGEVGAAYGA</sequence>
<dbReference type="EMBL" id="KV441391">
    <property type="protein sequence ID" value="OAF60389.1"/>
    <property type="molecule type" value="Genomic_DNA"/>
</dbReference>
<accession>A0A177AE51</accession>
<gene>
    <name evidence="3" type="ORF">VC83_03268</name>
</gene>
<dbReference type="AlphaFoldDB" id="A0A177AE51"/>
<evidence type="ECO:0000313" key="3">
    <source>
        <dbReference type="EMBL" id="OAF60389.1"/>
    </source>
</evidence>
<proteinExistence type="predicted"/>
<name>A0A177AE51_9PEZI</name>
<evidence type="ECO:0000256" key="1">
    <source>
        <dbReference type="SAM" id="MobiDB-lite"/>
    </source>
</evidence>
<reference evidence="3" key="1">
    <citation type="submission" date="2016-03" db="EMBL/GenBank/DDBJ databases">
        <title>Updated assembly of Pseudogymnoascus destructans, the fungus causing white-nose syndrome of bats.</title>
        <authorList>
            <person name="Palmer J.M."/>
            <person name="Drees K.P."/>
            <person name="Foster J.T."/>
            <person name="Lindner D.L."/>
        </authorList>
    </citation>
    <scope>NUCLEOTIDE SEQUENCE [LARGE SCALE GENOMIC DNA]</scope>
    <source>
        <strain evidence="3">20631-21</strain>
    </source>
</reference>
<evidence type="ECO:0000256" key="2">
    <source>
        <dbReference type="SAM" id="SignalP"/>
    </source>
</evidence>
<dbReference type="GeneID" id="36286345"/>
<feature type="region of interest" description="Disordered" evidence="1">
    <location>
        <begin position="187"/>
        <end position="208"/>
    </location>
</feature>
<dbReference type="RefSeq" id="XP_024325670.1">
    <property type="nucleotide sequence ID" value="XM_024466916.1"/>
</dbReference>